<name>A0A314Z417_PRUYE</name>
<proteinExistence type="predicted"/>
<evidence type="ECO:0000256" key="1">
    <source>
        <dbReference type="SAM" id="MobiDB-lite"/>
    </source>
</evidence>
<sequence length="99" mass="11238">MIKTKKLYFIHTLLHITCKAHHTVSHANSADIRNTIPESEFHSPTRPEPTNPTLHEEASRFTLSHYSSSVDPATHSCTRRRSHTTHVATLQAPKMEKTV</sequence>
<dbReference type="Proteomes" id="UP000250321">
    <property type="component" value="Unassembled WGS sequence"/>
</dbReference>
<gene>
    <name evidence="2" type="ORF">Pyn_01935</name>
</gene>
<dbReference type="AlphaFoldDB" id="A0A314Z417"/>
<feature type="region of interest" description="Disordered" evidence="1">
    <location>
        <begin position="25"/>
        <end position="54"/>
    </location>
</feature>
<comment type="caution">
    <text evidence="2">The sequence shown here is derived from an EMBL/GenBank/DDBJ whole genome shotgun (WGS) entry which is preliminary data.</text>
</comment>
<organism evidence="2 3">
    <name type="scientific">Prunus yedoensis var. nudiflora</name>
    <dbReference type="NCBI Taxonomy" id="2094558"/>
    <lineage>
        <taxon>Eukaryota</taxon>
        <taxon>Viridiplantae</taxon>
        <taxon>Streptophyta</taxon>
        <taxon>Embryophyta</taxon>
        <taxon>Tracheophyta</taxon>
        <taxon>Spermatophyta</taxon>
        <taxon>Magnoliopsida</taxon>
        <taxon>eudicotyledons</taxon>
        <taxon>Gunneridae</taxon>
        <taxon>Pentapetalae</taxon>
        <taxon>rosids</taxon>
        <taxon>fabids</taxon>
        <taxon>Rosales</taxon>
        <taxon>Rosaceae</taxon>
        <taxon>Amygdaloideae</taxon>
        <taxon>Amygdaleae</taxon>
        <taxon>Prunus</taxon>
    </lineage>
</organism>
<evidence type="ECO:0000313" key="3">
    <source>
        <dbReference type="Proteomes" id="UP000250321"/>
    </source>
</evidence>
<accession>A0A314Z417</accession>
<protein>
    <submittedName>
        <fullName evidence="2">Uncharacterized protein</fullName>
    </submittedName>
</protein>
<keyword evidence="3" id="KW-1185">Reference proteome</keyword>
<evidence type="ECO:0000313" key="2">
    <source>
        <dbReference type="EMBL" id="PQP96445.1"/>
    </source>
</evidence>
<reference evidence="2 3" key="1">
    <citation type="submission" date="2018-02" db="EMBL/GenBank/DDBJ databases">
        <title>Draft genome of wild Prunus yedoensis var. nudiflora.</title>
        <authorList>
            <person name="Baek S."/>
            <person name="Kim J.-H."/>
            <person name="Choi K."/>
            <person name="Kim G.-B."/>
            <person name="Cho A."/>
            <person name="Jang H."/>
            <person name="Shin C.-H."/>
            <person name="Yu H.-J."/>
            <person name="Mun J.-H."/>
        </authorList>
    </citation>
    <scope>NUCLEOTIDE SEQUENCE [LARGE SCALE GENOMIC DNA]</scope>
    <source>
        <strain evidence="3">cv. Jeju island</strain>
        <tissue evidence="2">Leaf</tissue>
    </source>
</reference>
<dbReference type="EMBL" id="PJQY01002103">
    <property type="protein sequence ID" value="PQP96445.1"/>
    <property type="molecule type" value="Genomic_DNA"/>
</dbReference>